<accession>A0A2R6NYM9</accession>
<feature type="compositionally biased region" description="Low complexity" evidence="1">
    <location>
        <begin position="576"/>
        <end position="586"/>
    </location>
</feature>
<feature type="region of interest" description="Disordered" evidence="1">
    <location>
        <begin position="1"/>
        <end position="104"/>
    </location>
</feature>
<reference evidence="2 3" key="1">
    <citation type="submission" date="2018-02" db="EMBL/GenBank/DDBJ databases">
        <title>Genome sequence of the basidiomycete white-rot fungus Phlebia centrifuga.</title>
        <authorList>
            <person name="Granchi Z."/>
            <person name="Peng M."/>
            <person name="de Vries R.P."/>
            <person name="Hilden K."/>
            <person name="Makela M.R."/>
            <person name="Grigoriev I."/>
            <person name="Riley R."/>
        </authorList>
    </citation>
    <scope>NUCLEOTIDE SEQUENCE [LARGE SCALE GENOMIC DNA]</scope>
    <source>
        <strain evidence="2 3">FBCC195</strain>
    </source>
</reference>
<dbReference type="EMBL" id="MLYV02000653">
    <property type="protein sequence ID" value="PSR80457.1"/>
    <property type="molecule type" value="Genomic_DNA"/>
</dbReference>
<organism evidence="2 3">
    <name type="scientific">Hermanssonia centrifuga</name>
    <dbReference type="NCBI Taxonomy" id="98765"/>
    <lineage>
        <taxon>Eukaryota</taxon>
        <taxon>Fungi</taxon>
        <taxon>Dikarya</taxon>
        <taxon>Basidiomycota</taxon>
        <taxon>Agaricomycotina</taxon>
        <taxon>Agaricomycetes</taxon>
        <taxon>Polyporales</taxon>
        <taxon>Meruliaceae</taxon>
        <taxon>Hermanssonia</taxon>
    </lineage>
</organism>
<feature type="compositionally biased region" description="Polar residues" evidence="1">
    <location>
        <begin position="19"/>
        <end position="38"/>
    </location>
</feature>
<sequence>MSTPTSQLSKPSAIPRPSMQHSRTADFSTSSHETSSRPASVKRSRTFSQPVPFEPPLANGTPYPPIDITSRANSPTTAAKNTRIPISRNRTGSISSYKQPSLNGSFGRADSTNGIYKANGHLYSQPEPIAELWPVTESQQFGSHSTLKTHITQTSELVNEPSPFVSSISSHIYEHDYAPRMSTDSEERPFEHWYRGDVSRNGGVGELRVGRKQEMLDIANYGHTLRQASSRTAIDTSSRSRSNSRGRETTNAQLRNRPRAGSVPGRESIYIDTQTPHDSMVLDERPPTDFDSDGEPYDDQDDGDYMDEDATTRVEYSREHEGVASPLSFDRSDTPTTLVDKTSAFKSRIPTPTPRQISESPSTPAQSPQLGTTESSPATYKVTKNSSQPPSPAPKLSPATGSASAKRRAKTPAVAVSTTKKPRTKTPAKPVKRNRDNEDRRSVAHYPSLEGDDVVHAIPSWTQPVPSSGNWDDVSSIYFVVDSHIEAVDQVVLPVVARKKGLEGQYEHADGSPKPKPTNTVIEPAPGTFGFDHSKYRPPRINVQPEGIQMNEFGQRTGGVSLAAEEGHPSSPLTPPRRISPSVSPRPESPAPFAHYAAAEPIPQIRVTRPSTETQKVDMEGEEGDGSGCCARCVIM</sequence>
<feature type="region of interest" description="Disordered" evidence="1">
    <location>
        <begin position="562"/>
        <end position="625"/>
    </location>
</feature>
<dbReference type="STRING" id="98765.A0A2R6NYM9"/>
<protein>
    <submittedName>
        <fullName evidence="2">Uncharacterized protein</fullName>
    </submittedName>
</protein>
<dbReference type="OrthoDB" id="3363891at2759"/>
<feature type="compositionally biased region" description="Basic and acidic residues" evidence="1">
    <location>
        <begin position="310"/>
        <end position="322"/>
    </location>
</feature>
<feature type="compositionally biased region" description="Polar residues" evidence="1">
    <location>
        <begin position="70"/>
        <end position="80"/>
    </location>
</feature>
<feature type="region of interest" description="Disordered" evidence="1">
    <location>
        <begin position="227"/>
        <end position="442"/>
    </location>
</feature>
<feature type="compositionally biased region" description="Polar residues" evidence="1">
    <location>
        <begin position="354"/>
        <end position="388"/>
    </location>
</feature>
<feature type="compositionally biased region" description="Polar residues" evidence="1">
    <location>
        <begin position="227"/>
        <end position="236"/>
    </location>
</feature>
<evidence type="ECO:0000256" key="1">
    <source>
        <dbReference type="SAM" id="MobiDB-lite"/>
    </source>
</evidence>
<proteinExistence type="predicted"/>
<feature type="compositionally biased region" description="Polar residues" evidence="1">
    <location>
        <begin position="1"/>
        <end position="10"/>
    </location>
</feature>
<keyword evidence="3" id="KW-1185">Reference proteome</keyword>
<name>A0A2R6NYM9_9APHY</name>
<gene>
    <name evidence="2" type="ORF">PHLCEN_2v6714</name>
</gene>
<feature type="compositionally biased region" description="Polar residues" evidence="1">
    <location>
        <begin position="88"/>
        <end position="104"/>
    </location>
</feature>
<evidence type="ECO:0000313" key="2">
    <source>
        <dbReference type="EMBL" id="PSR80457.1"/>
    </source>
</evidence>
<evidence type="ECO:0000313" key="3">
    <source>
        <dbReference type="Proteomes" id="UP000186601"/>
    </source>
</evidence>
<feature type="compositionally biased region" description="Basic residues" evidence="1">
    <location>
        <begin position="420"/>
        <end position="432"/>
    </location>
</feature>
<dbReference type="Proteomes" id="UP000186601">
    <property type="component" value="Unassembled WGS sequence"/>
</dbReference>
<dbReference type="AlphaFoldDB" id="A0A2R6NYM9"/>
<feature type="compositionally biased region" description="Acidic residues" evidence="1">
    <location>
        <begin position="290"/>
        <end position="309"/>
    </location>
</feature>
<feature type="compositionally biased region" description="Basic and acidic residues" evidence="1">
    <location>
        <begin position="433"/>
        <end position="442"/>
    </location>
</feature>
<comment type="caution">
    <text evidence="2">The sequence shown here is derived from an EMBL/GenBank/DDBJ whole genome shotgun (WGS) entry which is preliminary data.</text>
</comment>